<name>A0ABW7A5D9_9ACTN</name>
<dbReference type="Proteomes" id="UP001603978">
    <property type="component" value="Unassembled WGS sequence"/>
</dbReference>
<feature type="chain" id="PRO_5047149083" description="Ig-like domain-containing protein" evidence="1">
    <location>
        <begin position="27"/>
        <end position="146"/>
    </location>
</feature>
<comment type="caution">
    <text evidence="2">The sequence shown here is derived from an EMBL/GenBank/DDBJ whole genome shotgun (WGS) entry which is preliminary data.</text>
</comment>
<proteinExistence type="predicted"/>
<organism evidence="2 3">
    <name type="scientific">Nonomuraea marmarensis</name>
    <dbReference type="NCBI Taxonomy" id="3351344"/>
    <lineage>
        <taxon>Bacteria</taxon>
        <taxon>Bacillati</taxon>
        <taxon>Actinomycetota</taxon>
        <taxon>Actinomycetes</taxon>
        <taxon>Streptosporangiales</taxon>
        <taxon>Streptosporangiaceae</taxon>
        <taxon>Nonomuraea</taxon>
    </lineage>
</organism>
<accession>A0ABW7A5D9</accession>
<keyword evidence="3" id="KW-1185">Reference proteome</keyword>
<feature type="signal peptide" evidence="1">
    <location>
        <begin position="1"/>
        <end position="26"/>
    </location>
</feature>
<dbReference type="EMBL" id="JBICRM010000002">
    <property type="protein sequence ID" value="MFG1702544.1"/>
    <property type="molecule type" value="Genomic_DNA"/>
</dbReference>
<dbReference type="RefSeq" id="WP_393162371.1">
    <property type="nucleotide sequence ID" value="NZ_JBICRM010000002.1"/>
</dbReference>
<evidence type="ECO:0000313" key="2">
    <source>
        <dbReference type="EMBL" id="MFG1702544.1"/>
    </source>
</evidence>
<reference evidence="2 3" key="1">
    <citation type="submission" date="2024-10" db="EMBL/GenBank/DDBJ databases">
        <authorList>
            <person name="Topkara A.R."/>
            <person name="Saygin H."/>
        </authorList>
    </citation>
    <scope>NUCLEOTIDE SEQUENCE [LARGE SCALE GENOMIC DNA]</scope>
    <source>
        <strain evidence="2 3">M3C6</strain>
    </source>
</reference>
<sequence>MSHITTTAAGLAAVVAAGLIGAPASAASGAIGGSSTALATQAGGCKSISGSPKGAPRADIAVYYCWQGSGKAKRVFWTTHYYPRGTRIGLEVTGVRKGAIYTVKSKRPKVSYSVTRGRFNRTVDHVWFKACKVRGTKVYYACTVLR</sequence>
<evidence type="ECO:0000313" key="3">
    <source>
        <dbReference type="Proteomes" id="UP001603978"/>
    </source>
</evidence>
<keyword evidence="1" id="KW-0732">Signal</keyword>
<gene>
    <name evidence="2" type="ORF">ACFLIM_05060</name>
</gene>
<evidence type="ECO:0008006" key="4">
    <source>
        <dbReference type="Google" id="ProtNLM"/>
    </source>
</evidence>
<protein>
    <recommendedName>
        <fullName evidence="4">Ig-like domain-containing protein</fullName>
    </recommendedName>
</protein>
<evidence type="ECO:0000256" key="1">
    <source>
        <dbReference type="SAM" id="SignalP"/>
    </source>
</evidence>